<feature type="compositionally biased region" description="Low complexity" evidence="1">
    <location>
        <begin position="226"/>
        <end position="236"/>
    </location>
</feature>
<evidence type="ECO:0000313" key="3">
    <source>
        <dbReference type="Proteomes" id="UP001221142"/>
    </source>
</evidence>
<feature type="compositionally biased region" description="Basic and acidic residues" evidence="1">
    <location>
        <begin position="562"/>
        <end position="585"/>
    </location>
</feature>
<feature type="compositionally biased region" description="Basic and acidic residues" evidence="1">
    <location>
        <begin position="720"/>
        <end position="742"/>
    </location>
</feature>
<evidence type="ECO:0000256" key="1">
    <source>
        <dbReference type="SAM" id="MobiDB-lite"/>
    </source>
</evidence>
<feature type="compositionally biased region" description="Basic and acidic residues" evidence="1">
    <location>
        <begin position="674"/>
        <end position="685"/>
    </location>
</feature>
<organism evidence="2 3">
    <name type="scientific">Roridomyces roridus</name>
    <dbReference type="NCBI Taxonomy" id="1738132"/>
    <lineage>
        <taxon>Eukaryota</taxon>
        <taxon>Fungi</taxon>
        <taxon>Dikarya</taxon>
        <taxon>Basidiomycota</taxon>
        <taxon>Agaricomycotina</taxon>
        <taxon>Agaricomycetes</taxon>
        <taxon>Agaricomycetidae</taxon>
        <taxon>Agaricales</taxon>
        <taxon>Marasmiineae</taxon>
        <taxon>Mycenaceae</taxon>
        <taxon>Roridomyces</taxon>
    </lineage>
</organism>
<feature type="compositionally biased region" description="Basic and acidic residues" evidence="1">
    <location>
        <begin position="490"/>
        <end position="510"/>
    </location>
</feature>
<feature type="compositionally biased region" description="Pro residues" evidence="1">
    <location>
        <begin position="704"/>
        <end position="714"/>
    </location>
</feature>
<reference evidence="2" key="1">
    <citation type="submission" date="2023-03" db="EMBL/GenBank/DDBJ databases">
        <title>Massive genome expansion in bonnet fungi (Mycena s.s.) driven by repeated elements and novel gene families across ecological guilds.</title>
        <authorList>
            <consortium name="Lawrence Berkeley National Laboratory"/>
            <person name="Harder C.B."/>
            <person name="Miyauchi S."/>
            <person name="Viragh M."/>
            <person name="Kuo A."/>
            <person name="Thoen E."/>
            <person name="Andreopoulos B."/>
            <person name="Lu D."/>
            <person name="Skrede I."/>
            <person name="Drula E."/>
            <person name="Henrissat B."/>
            <person name="Morin E."/>
            <person name="Kohler A."/>
            <person name="Barry K."/>
            <person name="LaButti K."/>
            <person name="Morin E."/>
            <person name="Salamov A."/>
            <person name="Lipzen A."/>
            <person name="Mereny Z."/>
            <person name="Hegedus B."/>
            <person name="Baldrian P."/>
            <person name="Stursova M."/>
            <person name="Weitz H."/>
            <person name="Taylor A."/>
            <person name="Grigoriev I.V."/>
            <person name="Nagy L.G."/>
            <person name="Martin F."/>
            <person name="Kauserud H."/>
        </authorList>
    </citation>
    <scope>NUCLEOTIDE SEQUENCE</scope>
    <source>
        <strain evidence="2">9284</strain>
    </source>
</reference>
<protein>
    <submittedName>
        <fullName evidence="2">Uncharacterized protein</fullName>
    </submittedName>
</protein>
<comment type="caution">
    <text evidence="2">The sequence shown here is derived from an EMBL/GenBank/DDBJ whole genome shotgun (WGS) entry which is preliminary data.</text>
</comment>
<feature type="region of interest" description="Disordered" evidence="1">
    <location>
        <begin position="479"/>
        <end position="749"/>
    </location>
</feature>
<feature type="compositionally biased region" description="Polar residues" evidence="1">
    <location>
        <begin position="420"/>
        <end position="436"/>
    </location>
</feature>
<dbReference type="Proteomes" id="UP001221142">
    <property type="component" value="Unassembled WGS sequence"/>
</dbReference>
<feature type="compositionally biased region" description="Basic and acidic residues" evidence="1">
    <location>
        <begin position="439"/>
        <end position="459"/>
    </location>
</feature>
<dbReference type="AlphaFoldDB" id="A0AAD7CGY4"/>
<feature type="compositionally biased region" description="Pro residues" evidence="1">
    <location>
        <begin position="192"/>
        <end position="203"/>
    </location>
</feature>
<feature type="compositionally biased region" description="Basic and acidic residues" evidence="1">
    <location>
        <begin position="622"/>
        <end position="635"/>
    </location>
</feature>
<proteinExistence type="predicted"/>
<gene>
    <name evidence="2" type="ORF">FB45DRAFT_895224</name>
</gene>
<feature type="region of interest" description="Disordered" evidence="1">
    <location>
        <begin position="188"/>
        <end position="319"/>
    </location>
</feature>
<evidence type="ECO:0000313" key="2">
    <source>
        <dbReference type="EMBL" id="KAJ7648091.1"/>
    </source>
</evidence>
<feature type="region of interest" description="Disordered" evidence="1">
    <location>
        <begin position="348"/>
        <end position="369"/>
    </location>
</feature>
<accession>A0AAD7CGY4</accession>
<sequence length="749" mass="84778">MPPKQFKIKTYKPEKHHHYLFFHEPWPHHQNLSQHGDNCCKNIVAWLSIMIEDLCGIEIHPTQVALYYQSTHKNVIADIEIQPSSEFQSPCLDPLLGAHHTTAFLKYGAERPNQITTIYYYDFARFNSPDRTNWSPITTTFPSLAPQFPVKRGGALHPAYPHPQPTDRGQLKLCSRLPGRLILGHPDCVPIPLEPTAPQPNPPGASNADSPSPRARTTSPPPPVERQPTPQRASPPATAPPDPLPRSEFAFAPYESPLHLRRPPNPSQSTSSESDHPSQPPSSKSKMDTKRDPYEEDEHAFAQLHNVETEEEHSVAVKLEDTSVKTEVGTESDPVLFARVMAKVTANSARPPVNGSTSASVPPHRVKDEPDVEAKAAMEHLRVKTEGGEDRVPAQVKREESSVRVKLESHTGFVKEESPPTLTGNIKTESTSTEWNSGVKREEEEKARGGVKSEPHDPNPELMHNYRRVQERLNAHVNMEPLNHWNQGPVKREDERARGGVKSEPHEPQLGRDINPQPNAGVKQEPFHTRGAVKREDGMRGVKLEWPDSGSMLVNEEEEEESKQGVRVKMEMESDPRGLEVKPEPHSNSLSVPIKRHRTSAADFFDTYDDGNRSGSSQGGNREYHDGRDRNDFNTHEPYPNPRENRGDQRYQPPPPASFPSRGGDPRYGAGGFVKREDFGRREPSRTLSPSQRPVKRERDLDEPPPYQRPPEGQPPFRYEPNRDPRMRARYDREQHELERDFKKRAKRE</sequence>
<name>A0AAD7CGY4_9AGAR</name>
<feature type="compositionally biased region" description="Basic and acidic residues" evidence="1">
    <location>
        <begin position="382"/>
        <end position="418"/>
    </location>
</feature>
<feature type="region of interest" description="Disordered" evidence="1">
    <location>
        <begin position="382"/>
        <end position="462"/>
    </location>
</feature>
<feature type="compositionally biased region" description="Basic and acidic residues" evidence="1">
    <location>
        <begin position="525"/>
        <end position="546"/>
    </location>
</feature>
<keyword evidence="3" id="KW-1185">Reference proteome</keyword>
<dbReference type="EMBL" id="JARKIF010000002">
    <property type="protein sequence ID" value="KAJ7648091.1"/>
    <property type="molecule type" value="Genomic_DNA"/>
</dbReference>